<dbReference type="EMBL" id="OX596105">
    <property type="protein sequence ID" value="CAN0107081.1"/>
    <property type="molecule type" value="Genomic_DNA"/>
</dbReference>
<evidence type="ECO:0000313" key="1">
    <source>
        <dbReference type="EMBL" id="CAN0107081.1"/>
    </source>
</evidence>
<reference evidence="1" key="2">
    <citation type="submission" date="2025-03" db="EMBL/GenBank/DDBJ databases">
        <authorList>
            <consortium name="ELIXIR-Norway"/>
            <consortium name="Elixir Norway"/>
        </authorList>
    </citation>
    <scope>NUCLEOTIDE SEQUENCE</scope>
</reference>
<dbReference type="Proteomes" id="UP001162501">
    <property type="component" value="Chromosome 21"/>
</dbReference>
<reference evidence="1" key="1">
    <citation type="submission" date="2023-05" db="EMBL/GenBank/DDBJ databases">
        <authorList>
            <consortium name="ELIXIR-Norway"/>
        </authorList>
    </citation>
    <scope>NUCLEOTIDE SEQUENCE</scope>
</reference>
<accession>A0AC59YZK9</accession>
<evidence type="ECO:0000313" key="2">
    <source>
        <dbReference type="Proteomes" id="UP001162501"/>
    </source>
</evidence>
<sequence>MTSHLTWSKNKIVLLVFRIWPPVQMTLTPTTLPLIQSPPATLTSLLSFRHTQHGSAQVLSLAILSTCVTVSSDIHIPSYSLLQFFTKYLFIKASFLAILCKPTTSSKFLGLSCFSFFILLITI</sequence>
<protein>
    <submittedName>
        <fullName evidence="1">Uncharacterized protein</fullName>
    </submittedName>
</protein>
<gene>
    <name evidence="1" type="ORF">MRATA1EN22A_LOCUS12139</name>
</gene>
<name>A0AC59YZK9_RANTA</name>
<proteinExistence type="predicted"/>
<organism evidence="1 2">
    <name type="scientific">Rangifer tarandus platyrhynchus</name>
    <name type="common">Svalbard reindeer</name>
    <dbReference type="NCBI Taxonomy" id="3082113"/>
    <lineage>
        <taxon>Eukaryota</taxon>
        <taxon>Metazoa</taxon>
        <taxon>Chordata</taxon>
        <taxon>Craniata</taxon>
        <taxon>Vertebrata</taxon>
        <taxon>Euteleostomi</taxon>
        <taxon>Mammalia</taxon>
        <taxon>Eutheria</taxon>
        <taxon>Laurasiatheria</taxon>
        <taxon>Artiodactyla</taxon>
        <taxon>Ruminantia</taxon>
        <taxon>Pecora</taxon>
        <taxon>Cervidae</taxon>
        <taxon>Odocoileinae</taxon>
        <taxon>Rangifer</taxon>
    </lineage>
</organism>